<dbReference type="AlphaFoldDB" id="A0A165PM77"/>
<dbReference type="EMBL" id="KV425609">
    <property type="protein sequence ID" value="KZT21239.1"/>
    <property type="molecule type" value="Genomic_DNA"/>
</dbReference>
<feature type="compositionally biased region" description="Basic and acidic residues" evidence="1">
    <location>
        <begin position="429"/>
        <end position="441"/>
    </location>
</feature>
<proteinExistence type="predicted"/>
<organism evidence="2 3">
    <name type="scientific">Neolentinus lepideus HHB14362 ss-1</name>
    <dbReference type="NCBI Taxonomy" id="1314782"/>
    <lineage>
        <taxon>Eukaryota</taxon>
        <taxon>Fungi</taxon>
        <taxon>Dikarya</taxon>
        <taxon>Basidiomycota</taxon>
        <taxon>Agaricomycotina</taxon>
        <taxon>Agaricomycetes</taxon>
        <taxon>Gloeophyllales</taxon>
        <taxon>Gloeophyllaceae</taxon>
        <taxon>Neolentinus</taxon>
    </lineage>
</organism>
<dbReference type="Proteomes" id="UP000076761">
    <property type="component" value="Unassembled WGS sequence"/>
</dbReference>
<protein>
    <submittedName>
        <fullName evidence="2">Uncharacterized protein</fullName>
    </submittedName>
</protein>
<evidence type="ECO:0000313" key="2">
    <source>
        <dbReference type="EMBL" id="KZT21239.1"/>
    </source>
</evidence>
<evidence type="ECO:0000313" key="3">
    <source>
        <dbReference type="Proteomes" id="UP000076761"/>
    </source>
</evidence>
<dbReference type="InParanoid" id="A0A165PM77"/>
<evidence type="ECO:0000256" key="1">
    <source>
        <dbReference type="SAM" id="MobiDB-lite"/>
    </source>
</evidence>
<name>A0A165PM77_9AGAM</name>
<feature type="compositionally biased region" description="Pro residues" evidence="1">
    <location>
        <begin position="527"/>
        <end position="536"/>
    </location>
</feature>
<dbReference type="OrthoDB" id="3323237at2759"/>
<feature type="region of interest" description="Disordered" evidence="1">
    <location>
        <begin position="289"/>
        <end position="311"/>
    </location>
</feature>
<reference evidence="2 3" key="1">
    <citation type="journal article" date="2016" name="Mol. Biol. Evol.">
        <title>Comparative Genomics of Early-Diverging Mushroom-Forming Fungi Provides Insights into the Origins of Lignocellulose Decay Capabilities.</title>
        <authorList>
            <person name="Nagy L.G."/>
            <person name="Riley R."/>
            <person name="Tritt A."/>
            <person name="Adam C."/>
            <person name="Daum C."/>
            <person name="Floudas D."/>
            <person name="Sun H."/>
            <person name="Yadav J.S."/>
            <person name="Pangilinan J."/>
            <person name="Larsson K.H."/>
            <person name="Matsuura K."/>
            <person name="Barry K."/>
            <person name="Labutti K."/>
            <person name="Kuo R."/>
            <person name="Ohm R.A."/>
            <person name="Bhattacharya S.S."/>
            <person name="Shirouzu T."/>
            <person name="Yoshinaga Y."/>
            <person name="Martin F.M."/>
            <person name="Grigoriev I.V."/>
            <person name="Hibbett D.S."/>
        </authorList>
    </citation>
    <scope>NUCLEOTIDE SEQUENCE [LARGE SCALE GENOMIC DNA]</scope>
    <source>
        <strain evidence="2 3">HHB14362 ss-1</strain>
    </source>
</reference>
<sequence length="536" mass="58562">MSAAALSLHAAIQEVVDALVNRDFEEPVAAYALVSLVPTDGSTAVCAAWEWEYSALCLELLPTSLMLELRRCLPSLPWALAVVPPSTEEVPPSAEELLLIEEVEEVMAPVATHMVKGKGKAKAVEESRPEKVPCLCAKKSLQQIEVGPHNEWPCDRLLFLQALVKGRHSVPSGSRARIRRTHIEIVDEGDDAPPSSPEVALQQLSRSPGSGLPALDPDTATARPCSQRMVPVVDNAEVGPSKSTPVGEKRPHDEAEGMPPFKRVRFQVPEFGSQVFDANDPSQLLSVVASIPTQPPPPPSAPSASEDRSLQEHVTAMEAHQVHLEAHIGTLEHNGQVFQVWVAVQQYENQASHRALDAQASEFREMVAALTHTIDQDRSSTARELQRGGLFWSMAYLMLHLAEHYFLDHPSACASPLKDYPVYGCAGETEERSEARDHEPTGEDGGEDFGEWCKEEEAEEEGWGLNDDKRNAESTDRSSYGEPEDAEREDSGDECDRTLEVDEDESDDSSSSVDSSEEANALIAKYAPPPVVPPIL</sequence>
<feature type="region of interest" description="Disordered" evidence="1">
    <location>
        <begin position="185"/>
        <end position="260"/>
    </location>
</feature>
<accession>A0A165PM77</accession>
<feature type="region of interest" description="Disordered" evidence="1">
    <location>
        <begin position="428"/>
        <end position="536"/>
    </location>
</feature>
<feature type="compositionally biased region" description="Basic and acidic residues" evidence="1">
    <location>
        <begin position="466"/>
        <end position="476"/>
    </location>
</feature>
<keyword evidence="3" id="KW-1185">Reference proteome</keyword>
<gene>
    <name evidence="2" type="ORF">NEOLEDRAFT_1181865</name>
</gene>
<feature type="compositionally biased region" description="Acidic residues" evidence="1">
    <location>
        <begin position="442"/>
        <end position="462"/>
    </location>
</feature>
<feature type="compositionally biased region" description="Acidic residues" evidence="1">
    <location>
        <begin position="482"/>
        <end position="493"/>
    </location>
</feature>
<dbReference type="STRING" id="1314782.A0A165PM77"/>